<evidence type="ECO:0000256" key="1">
    <source>
        <dbReference type="ARBA" id="ARBA00022801"/>
    </source>
</evidence>
<dbReference type="Gene3D" id="3.40.50.1240">
    <property type="entry name" value="Phosphoglycerate mutase-like"/>
    <property type="match status" value="1"/>
</dbReference>
<evidence type="ECO:0000313" key="2">
    <source>
        <dbReference type="EMBL" id="MEM4988546.1"/>
    </source>
</evidence>
<dbReference type="InterPro" id="IPR029033">
    <property type="entry name" value="His_PPase_superfam"/>
</dbReference>
<sequence length="240" mass="26849">MGSIYLVRHGQASFGAADYDQLSELGLRQSALLGKWLAQTGQEIPLLVTGSHRRQLQSSAACLAAMSPDAARPELQVLEDPGFDEFDHKQILLRFMPRFADSLFSAYLEQQEHPERAFQRVFVNAVARWISGEHDAEYSEPWPVFKERCNAALARLLAQLGKGQTAWVFTSGGPISVICQQLLAIPDRQIFDLNWSLVNTGVTKLLYRSGRDGPERVSLSYLNNFSHLVSARDPALVSYR</sequence>
<dbReference type="Pfam" id="PF00300">
    <property type="entry name" value="His_Phos_1"/>
    <property type="match status" value="1"/>
</dbReference>
<keyword evidence="3" id="KW-1185">Reference proteome</keyword>
<keyword evidence="1" id="KW-0378">Hydrolase</keyword>
<organism evidence="2 3">
    <name type="scientific">Collimonas rhizosphaerae</name>
    <dbReference type="NCBI Taxonomy" id="3126357"/>
    <lineage>
        <taxon>Bacteria</taxon>
        <taxon>Pseudomonadati</taxon>
        <taxon>Pseudomonadota</taxon>
        <taxon>Betaproteobacteria</taxon>
        <taxon>Burkholderiales</taxon>
        <taxon>Oxalobacteraceae</taxon>
        <taxon>Collimonas</taxon>
    </lineage>
</organism>
<proteinExistence type="predicted"/>
<reference evidence="2 3" key="1">
    <citation type="submission" date="2024-02" db="EMBL/GenBank/DDBJ databases">
        <title>Draft genome sequence of Collimonas sp. strain H4R21, an effective mineral-weathering bacterial strain isolated from the beech rhizosphere.</title>
        <authorList>
            <person name="Morin E."/>
            <person name="Uroz S."/>
            <person name="Leveau J.H.J."/>
            <person name="Kumar R."/>
            <person name="Rey M.W."/>
            <person name="Pham J."/>
        </authorList>
    </citation>
    <scope>NUCLEOTIDE SEQUENCE [LARGE SCALE GENOMIC DNA]</scope>
    <source>
        <strain evidence="2 3">H4R21</strain>
    </source>
</reference>
<name>A0ABU9PX43_9BURK</name>
<dbReference type="Proteomes" id="UP001495910">
    <property type="component" value="Unassembled WGS sequence"/>
</dbReference>
<comment type="caution">
    <text evidence="2">The sequence shown here is derived from an EMBL/GenBank/DDBJ whole genome shotgun (WGS) entry which is preliminary data.</text>
</comment>
<dbReference type="CDD" id="cd07067">
    <property type="entry name" value="HP_PGM_like"/>
    <property type="match status" value="1"/>
</dbReference>
<dbReference type="PANTHER" id="PTHR20935:SF0">
    <property type="entry name" value="SERINE_THREONINE-PROTEIN PHOSPHATASE PGAM5, MITOCHONDRIAL"/>
    <property type="match status" value="1"/>
</dbReference>
<dbReference type="PANTHER" id="PTHR20935">
    <property type="entry name" value="PHOSPHOGLYCERATE MUTASE-RELATED"/>
    <property type="match status" value="1"/>
</dbReference>
<protein>
    <submittedName>
        <fullName evidence="2">Histidine phosphatase family protein</fullName>
    </submittedName>
</protein>
<evidence type="ECO:0000313" key="3">
    <source>
        <dbReference type="Proteomes" id="UP001495910"/>
    </source>
</evidence>
<dbReference type="EMBL" id="JBANDC010000009">
    <property type="protein sequence ID" value="MEM4988546.1"/>
    <property type="molecule type" value="Genomic_DNA"/>
</dbReference>
<dbReference type="InterPro" id="IPR013078">
    <property type="entry name" value="His_Pase_superF_clade-1"/>
</dbReference>
<dbReference type="SMART" id="SM00855">
    <property type="entry name" value="PGAM"/>
    <property type="match status" value="1"/>
</dbReference>
<accession>A0ABU9PX43</accession>
<gene>
    <name evidence="2" type="ORF">V8G57_14220</name>
</gene>
<dbReference type="InterPro" id="IPR051021">
    <property type="entry name" value="Mito_Ser/Thr_phosphatase"/>
</dbReference>
<dbReference type="RefSeq" id="WP_342829958.1">
    <property type="nucleotide sequence ID" value="NZ_JBANDC010000009.1"/>
</dbReference>
<dbReference type="SUPFAM" id="SSF53254">
    <property type="entry name" value="Phosphoglycerate mutase-like"/>
    <property type="match status" value="1"/>
</dbReference>